<dbReference type="Proteomes" id="UP000612456">
    <property type="component" value="Unassembled WGS sequence"/>
</dbReference>
<evidence type="ECO:0000256" key="2">
    <source>
        <dbReference type="ARBA" id="ARBA00022963"/>
    </source>
</evidence>
<sequence>MGDNAPRHPNYTQDDLPDGLSSALDLTHVGIFGHSAGGAAAAQAMYEDDRFDVGIDMDGTLGYMPDHPLPVAEHGLDLPFMLMESGYTSDDELDSHLTREDRLSSWQQSTGWKYDIAIPKGMHYTFTNYQVLMPQIDSNLSLSPGIIQSSIGTANADEMLEAQITYVASFFELHLKGIAQEIFELKESPFEEVEIVR</sequence>
<keyword evidence="1" id="KW-0378">Hydrolase</keyword>
<dbReference type="GO" id="GO:0016042">
    <property type="term" value="P:lipid catabolic process"/>
    <property type="evidence" value="ECO:0007669"/>
    <property type="project" value="UniProtKB-KW"/>
</dbReference>
<organism evidence="4 5">
    <name type="scientific">Paenibacillus nasutitermitis</name>
    <dbReference type="NCBI Taxonomy" id="1652958"/>
    <lineage>
        <taxon>Bacteria</taxon>
        <taxon>Bacillati</taxon>
        <taxon>Bacillota</taxon>
        <taxon>Bacilli</taxon>
        <taxon>Bacillales</taxon>
        <taxon>Paenibacillaceae</taxon>
        <taxon>Paenibacillus</taxon>
    </lineage>
</organism>
<evidence type="ECO:0000313" key="4">
    <source>
        <dbReference type="EMBL" id="GGD81064.1"/>
    </source>
</evidence>
<dbReference type="SUPFAM" id="SSF53474">
    <property type="entry name" value="alpha/beta-Hydrolases"/>
    <property type="match status" value="1"/>
</dbReference>
<proteinExistence type="predicted"/>
<reference evidence="4" key="2">
    <citation type="submission" date="2020-09" db="EMBL/GenBank/DDBJ databases">
        <authorList>
            <person name="Sun Q."/>
            <person name="Zhou Y."/>
        </authorList>
    </citation>
    <scope>NUCLEOTIDE SEQUENCE</scope>
    <source>
        <strain evidence="4">CGMCC 1.15178</strain>
    </source>
</reference>
<dbReference type="Gene3D" id="3.40.50.1820">
    <property type="entry name" value="alpha/beta hydrolase"/>
    <property type="match status" value="1"/>
</dbReference>
<name>A0A917DXJ7_9BACL</name>
<accession>A0A917DXJ7</accession>
<keyword evidence="5" id="KW-1185">Reference proteome</keyword>
<dbReference type="Pfam" id="PF03403">
    <property type="entry name" value="PAF-AH_p_II"/>
    <property type="match status" value="1"/>
</dbReference>
<protein>
    <submittedName>
        <fullName evidence="4">Uncharacterized protein</fullName>
    </submittedName>
</protein>
<dbReference type="GO" id="GO:0003847">
    <property type="term" value="F:1-alkyl-2-acetylglycerophosphocholine esterase activity"/>
    <property type="evidence" value="ECO:0007669"/>
    <property type="project" value="TreeGrafter"/>
</dbReference>
<dbReference type="InterPro" id="IPR029058">
    <property type="entry name" value="AB_hydrolase_fold"/>
</dbReference>
<comment type="caution">
    <text evidence="4">The sequence shown here is derived from an EMBL/GenBank/DDBJ whole genome shotgun (WGS) entry which is preliminary data.</text>
</comment>
<keyword evidence="3" id="KW-0443">Lipid metabolism</keyword>
<evidence type="ECO:0000256" key="3">
    <source>
        <dbReference type="ARBA" id="ARBA00023098"/>
    </source>
</evidence>
<evidence type="ECO:0000256" key="1">
    <source>
        <dbReference type="ARBA" id="ARBA00022801"/>
    </source>
</evidence>
<dbReference type="PANTHER" id="PTHR10272">
    <property type="entry name" value="PLATELET-ACTIVATING FACTOR ACETYLHYDROLASE"/>
    <property type="match status" value="1"/>
</dbReference>
<dbReference type="EMBL" id="BMHP01000003">
    <property type="protein sequence ID" value="GGD81064.1"/>
    <property type="molecule type" value="Genomic_DNA"/>
</dbReference>
<dbReference type="PANTHER" id="PTHR10272:SF0">
    <property type="entry name" value="PLATELET-ACTIVATING FACTOR ACETYLHYDROLASE"/>
    <property type="match status" value="1"/>
</dbReference>
<dbReference type="AlphaFoldDB" id="A0A917DXJ7"/>
<evidence type="ECO:0000313" key="5">
    <source>
        <dbReference type="Proteomes" id="UP000612456"/>
    </source>
</evidence>
<dbReference type="RefSeq" id="WP_188994946.1">
    <property type="nucleotide sequence ID" value="NZ_BMHP01000003.1"/>
</dbReference>
<keyword evidence="2" id="KW-0442">Lipid degradation</keyword>
<gene>
    <name evidence="4" type="ORF">GCM10010911_44000</name>
</gene>
<reference evidence="4" key="1">
    <citation type="journal article" date="2014" name="Int. J. Syst. Evol. Microbiol.">
        <title>Complete genome sequence of Corynebacterium casei LMG S-19264T (=DSM 44701T), isolated from a smear-ripened cheese.</title>
        <authorList>
            <consortium name="US DOE Joint Genome Institute (JGI-PGF)"/>
            <person name="Walter F."/>
            <person name="Albersmeier A."/>
            <person name="Kalinowski J."/>
            <person name="Ruckert C."/>
        </authorList>
    </citation>
    <scope>NUCLEOTIDE SEQUENCE</scope>
    <source>
        <strain evidence="4">CGMCC 1.15178</strain>
    </source>
</reference>